<dbReference type="RefSeq" id="WP_074755714.1">
    <property type="nucleotide sequence ID" value="NZ_FOGJ01000009.1"/>
</dbReference>
<evidence type="ECO:0000313" key="3">
    <source>
        <dbReference type="EMBL" id="SER70710.1"/>
    </source>
</evidence>
<dbReference type="Proteomes" id="UP000182584">
    <property type="component" value="Unassembled WGS sequence"/>
</dbReference>
<accession>A0A1H9RDA3</accession>
<dbReference type="PANTHER" id="PTHR46558:SF11">
    <property type="entry name" value="HTH-TYPE TRANSCRIPTIONAL REGULATOR XRE"/>
    <property type="match status" value="1"/>
</dbReference>
<gene>
    <name evidence="3" type="ORF">SAMN04487884_109122</name>
</gene>
<dbReference type="GO" id="GO:0003677">
    <property type="term" value="F:DNA binding"/>
    <property type="evidence" value="ECO:0007669"/>
    <property type="project" value="UniProtKB-KW"/>
</dbReference>
<name>A0A1H9RDA3_BUTFI</name>
<dbReference type="InterPro" id="IPR010982">
    <property type="entry name" value="Lambda_DNA-bd_dom_sf"/>
</dbReference>
<dbReference type="Gene3D" id="1.10.260.40">
    <property type="entry name" value="lambda repressor-like DNA-binding domains"/>
    <property type="match status" value="1"/>
</dbReference>
<dbReference type="InterPro" id="IPR001387">
    <property type="entry name" value="Cro/C1-type_HTH"/>
</dbReference>
<keyword evidence="1 3" id="KW-0238">DNA-binding</keyword>
<dbReference type="SMART" id="SM00530">
    <property type="entry name" value="HTH_XRE"/>
    <property type="match status" value="1"/>
</dbReference>
<evidence type="ECO:0000313" key="4">
    <source>
        <dbReference type="Proteomes" id="UP000182584"/>
    </source>
</evidence>
<dbReference type="SUPFAM" id="SSF47413">
    <property type="entry name" value="lambda repressor-like DNA-binding domains"/>
    <property type="match status" value="1"/>
</dbReference>
<feature type="domain" description="HTH cro/C1-type" evidence="2">
    <location>
        <begin position="11"/>
        <end position="54"/>
    </location>
</feature>
<dbReference type="AlphaFoldDB" id="A0A1H9RDA3"/>
<dbReference type="CDD" id="cd00093">
    <property type="entry name" value="HTH_XRE"/>
    <property type="match status" value="1"/>
</dbReference>
<dbReference type="PANTHER" id="PTHR46558">
    <property type="entry name" value="TRACRIPTIONAL REGULATORY PROTEIN-RELATED-RELATED"/>
    <property type="match status" value="1"/>
</dbReference>
<organism evidence="3 4">
    <name type="scientific">Butyrivibrio fibrisolvens</name>
    <dbReference type="NCBI Taxonomy" id="831"/>
    <lineage>
        <taxon>Bacteria</taxon>
        <taxon>Bacillati</taxon>
        <taxon>Bacillota</taxon>
        <taxon>Clostridia</taxon>
        <taxon>Lachnospirales</taxon>
        <taxon>Lachnospiraceae</taxon>
        <taxon>Butyrivibrio</taxon>
    </lineage>
</organism>
<dbReference type="Pfam" id="PF01381">
    <property type="entry name" value="HTH_3"/>
    <property type="match status" value="1"/>
</dbReference>
<evidence type="ECO:0000259" key="2">
    <source>
        <dbReference type="PROSITE" id="PS50943"/>
    </source>
</evidence>
<protein>
    <submittedName>
        <fullName evidence="3">DNA-binding transcriptional regulator, XRE-family HTH domain</fullName>
    </submittedName>
</protein>
<dbReference type="PROSITE" id="PS50943">
    <property type="entry name" value="HTH_CROC1"/>
    <property type="match status" value="1"/>
</dbReference>
<sequence length="67" mass="7480">MEARHEVDLIQKELAERIGVSDRTISKWENGHGMPDVSVIPELCEILSVNSNELLAVEKLESAESFS</sequence>
<proteinExistence type="predicted"/>
<reference evidence="3 4" key="1">
    <citation type="submission" date="2016-10" db="EMBL/GenBank/DDBJ databases">
        <authorList>
            <person name="de Groot N.N."/>
        </authorList>
    </citation>
    <scope>NUCLEOTIDE SEQUENCE [LARGE SCALE GENOMIC DNA]</scope>
    <source>
        <strain evidence="3 4">AR40</strain>
    </source>
</reference>
<evidence type="ECO:0000256" key="1">
    <source>
        <dbReference type="ARBA" id="ARBA00023125"/>
    </source>
</evidence>
<dbReference type="EMBL" id="FOGJ01000009">
    <property type="protein sequence ID" value="SER70710.1"/>
    <property type="molecule type" value="Genomic_DNA"/>
</dbReference>